<keyword evidence="10 18" id="KW-0249">Electron transport</keyword>
<dbReference type="PROSITE" id="PS51003">
    <property type="entry name" value="CYTB_CTER"/>
    <property type="match status" value="1"/>
</dbReference>
<evidence type="ECO:0000256" key="7">
    <source>
        <dbReference type="ARBA" id="ARBA00022692"/>
    </source>
</evidence>
<feature type="binding site" evidence="16">
    <location>
        <position position="202"/>
    </location>
    <ligand>
        <name>a ubiquinone</name>
        <dbReference type="ChEBI" id="CHEBI:16389"/>
    </ligand>
</feature>
<evidence type="ECO:0000256" key="15">
    <source>
        <dbReference type="ARBA" id="ARBA00023136"/>
    </source>
</evidence>
<evidence type="ECO:0000256" key="4">
    <source>
        <dbReference type="ARBA" id="ARBA00022448"/>
    </source>
</evidence>
<feature type="transmembrane region" description="Helical" evidence="18">
    <location>
        <begin position="78"/>
        <end position="101"/>
    </location>
</feature>
<keyword evidence="4 18" id="KW-0813">Transport</keyword>
<comment type="function">
    <text evidence="1 18">Component of the ubiquinol-cytochrome c reductase complex (complex III or cytochrome b-c1 complex) that is part of the mitochondrial respiratory chain. The b-c1 complex mediates electron transfer from ubiquinol to cytochrome c. Contributes to the generation of a proton gradient across the mitochondrial membrane that is then used for ATP synthesis.</text>
</comment>
<evidence type="ECO:0000256" key="13">
    <source>
        <dbReference type="ARBA" id="ARBA00023075"/>
    </source>
</evidence>
<dbReference type="GO" id="GO:0016491">
    <property type="term" value="F:oxidoreductase activity"/>
    <property type="evidence" value="ECO:0007669"/>
    <property type="project" value="UniProtKB-UniRule"/>
</dbReference>
<sequence length="383" mass="43836">MGMSIREGHWLISLASASVYRLMAPLNLSFFWNFGSLLGICLVSQIVSGLMLAIHYVPEPSLVFDMVIESSRDIKMGWFMRSVHANGASIFFMLLFTHIGRGMYYGSYTMKKAWIVGWVMFILTMAEGFLGYVLAWGQMSYWGATVITNMFTALPYIGAMLVEWIWGGFVVGSSTLVRFYVIHFLIPFILLVLTVVHLLYLHQVETDGPLGISVDNWKIPFSPYYVWKDILGFVLFLGVLFLVSFLTPDFFLDPVNFMVADEMKTPAHIKPEWYFLFAYAILRAVPSKVGGVVVLLLSVFILLFLPLLDYNKSVRSLVFSPLGQLCYWGFVSNFVLLSWVGMSPVHYPFISLGQWFSYVFFAFFFMFPFFKKSWIKLVLGKKS</sequence>
<evidence type="ECO:0000256" key="14">
    <source>
        <dbReference type="ARBA" id="ARBA00023128"/>
    </source>
</evidence>
<dbReference type="Gene3D" id="1.20.810.10">
    <property type="entry name" value="Cytochrome Bc1 Complex, Chain C"/>
    <property type="match status" value="1"/>
</dbReference>
<comment type="cofactor">
    <cofactor evidence="17">
        <name>heme</name>
        <dbReference type="ChEBI" id="CHEBI:30413"/>
    </cofactor>
    <text evidence="17">Binds 2 heme groups non-covalently.</text>
</comment>
<feature type="domain" description="Cytochrome b/b6 N-terminal region profile" evidence="19">
    <location>
        <begin position="1"/>
        <end position="210"/>
    </location>
</feature>
<keyword evidence="11 18" id="KW-1133">Transmembrane helix</keyword>
<name>A0AB39CCA3_9BIVA</name>
<dbReference type="InterPro" id="IPR036150">
    <property type="entry name" value="Cyt_b/b6_C_sf"/>
</dbReference>
<dbReference type="GO" id="GO:0005743">
    <property type="term" value="C:mitochondrial inner membrane"/>
    <property type="evidence" value="ECO:0007669"/>
    <property type="project" value="UniProtKB-SubCell"/>
</dbReference>
<accession>A0AB39CCA3</accession>
<keyword evidence="8 17" id="KW-0479">Metal-binding</keyword>
<keyword evidence="15 18" id="KW-0472">Membrane</keyword>
<feature type="binding site" description="axial binding residue" evidence="17">
    <location>
        <position position="197"/>
    </location>
    <ligand>
        <name>heme b</name>
        <dbReference type="ChEBI" id="CHEBI:60344"/>
        <label>b566</label>
    </ligand>
    <ligandPart>
        <name>Fe</name>
        <dbReference type="ChEBI" id="CHEBI:18248"/>
    </ligandPart>
</feature>
<evidence type="ECO:0000256" key="3">
    <source>
        <dbReference type="ARBA" id="ARBA00013531"/>
    </source>
</evidence>
<dbReference type="InterPro" id="IPR005797">
    <property type="entry name" value="Cyt_b/b6_N"/>
</dbReference>
<evidence type="ECO:0000256" key="16">
    <source>
        <dbReference type="PIRSR" id="PIRSR038885-1"/>
    </source>
</evidence>
<dbReference type="PANTHER" id="PTHR19271:SF16">
    <property type="entry name" value="CYTOCHROME B"/>
    <property type="match status" value="1"/>
</dbReference>
<dbReference type="InterPro" id="IPR016174">
    <property type="entry name" value="Di-haem_cyt_TM"/>
</dbReference>
<feature type="transmembrane region" description="Helical" evidence="18">
    <location>
        <begin position="113"/>
        <end position="135"/>
    </location>
</feature>
<evidence type="ECO:0000256" key="1">
    <source>
        <dbReference type="ARBA" id="ARBA00002566"/>
    </source>
</evidence>
<keyword evidence="5 17" id="KW-0349">Heme</keyword>
<dbReference type="GO" id="GO:0006122">
    <property type="term" value="P:mitochondrial electron transport, ubiquinol to cytochrome c"/>
    <property type="evidence" value="ECO:0007669"/>
    <property type="project" value="TreeGrafter"/>
</dbReference>
<evidence type="ECO:0000313" key="21">
    <source>
        <dbReference type="EMBL" id="XDJ13609.1"/>
    </source>
</evidence>
<comment type="cofactor">
    <cofactor evidence="18">
        <name>heme b</name>
        <dbReference type="ChEBI" id="CHEBI:60344"/>
    </cofactor>
    <text evidence="18">Binds 2 heme groups non-covalently.</text>
</comment>
<keyword evidence="9" id="KW-0999">Mitochondrion inner membrane</keyword>
<keyword evidence="6 18" id="KW-0679">Respiratory chain</keyword>
<evidence type="ECO:0000259" key="19">
    <source>
        <dbReference type="PROSITE" id="PS51002"/>
    </source>
</evidence>
<keyword evidence="12 17" id="KW-0408">Iron</keyword>
<comment type="subcellular location">
    <subcellularLocation>
        <location evidence="2">Mitochondrion inner membrane</location>
        <topology evidence="2">Multi-pass membrane protein</topology>
    </subcellularLocation>
</comment>
<dbReference type="AlphaFoldDB" id="A0AB39CCA3"/>
<evidence type="ECO:0000256" key="18">
    <source>
        <dbReference type="RuleBase" id="RU362117"/>
    </source>
</evidence>
<feature type="binding site" description="axial binding residue" evidence="17">
    <location>
        <position position="84"/>
    </location>
    <ligand>
        <name>heme b</name>
        <dbReference type="ChEBI" id="CHEBI:60344"/>
        <label>b562</label>
    </ligand>
    <ligandPart>
        <name>Fe</name>
        <dbReference type="ChEBI" id="CHEBI:18248"/>
    </ligandPart>
</feature>
<dbReference type="CDD" id="cd00284">
    <property type="entry name" value="Cytochrome_b_N"/>
    <property type="match status" value="1"/>
</dbReference>
<evidence type="ECO:0000256" key="9">
    <source>
        <dbReference type="ARBA" id="ARBA00022792"/>
    </source>
</evidence>
<feature type="transmembrane region" description="Helical" evidence="18">
    <location>
        <begin position="30"/>
        <end position="58"/>
    </location>
</feature>
<dbReference type="InterPro" id="IPR048260">
    <property type="entry name" value="Cytochrome_b_C_euk/bac"/>
</dbReference>
<evidence type="ECO:0000256" key="17">
    <source>
        <dbReference type="PIRSR" id="PIRSR038885-2"/>
    </source>
</evidence>
<feature type="transmembrane region" description="Helical" evidence="18">
    <location>
        <begin position="141"/>
        <end position="167"/>
    </location>
</feature>
<comment type="similarity">
    <text evidence="18">Belongs to the cytochrome b family.</text>
</comment>
<evidence type="ECO:0000256" key="6">
    <source>
        <dbReference type="ARBA" id="ARBA00022660"/>
    </source>
</evidence>
<gene>
    <name evidence="21" type="primary">CYTB</name>
</gene>
<dbReference type="InterPro" id="IPR048259">
    <property type="entry name" value="Cytochrome_b_N_euk/bac"/>
</dbReference>
<feature type="transmembrane region" description="Helical" evidence="18">
    <location>
        <begin position="179"/>
        <end position="200"/>
    </location>
</feature>
<keyword evidence="7 18" id="KW-0812">Transmembrane</keyword>
<dbReference type="SUPFAM" id="SSF81342">
    <property type="entry name" value="Transmembrane di-heme cytochromes"/>
    <property type="match status" value="1"/>
</dbReference>
<feature type="domain" description="Cytochrome b/b6 C-terminal region profile" evidence="20">
    <location>
        <begin position="211"/>
        <end position="381"/>
    </location>
</feature>
<feature type="transmembrane region" description="Helical" evidence="18">
    <location>
        <begin position="317"/>
        <end position="340"/>
    </location>
</feature>
<evidence type="ECO:0000256" key="5">
    <source>
        <dbReference type="ARBA" id="ARBA00022617"/>
    </source>
</evidence>
<dbReference type="PANTHER" id="PTHR19271">
    <property type="entry name" value="CYTOCHROME B"/>
    <property type="match status" value="1"/>
</dbReference>
<keyword evidence="13" id="KW-0830">Ubiquinone</keyword>
<geneLocation type="mitochondrion" evidence="21"/>
<dbReference type="GO" id="GO:0008121">
    <property type="term" value="F:quinol-cytochrome-c reductase activity"/>
    <property type="evidence" value="ECO:0007669"/>
    <property type="project" value="InterPro"/>
</dbReference>
<dbReference type="EMBL" id="PP187731">
    <property type="protein sequence ID" value="XDJ13609.1"/>
    <property type="molecule type" value="Genomic_DNA"/>
</dbReference>
<reference evidence="21" key="1">
    <citation type="submission" date="2024-01" db="EMBL/GenBank/DDBJ databases">
        <authorList>
            <person name="Shin J.-S."/>
            <person name="Song C.-U."/>
            <person name="Choi H."/>
            <person name="Kwon K.-K."/>
            <person name="Eyun S.-i."/>
            <person name="Choi K.-S."/>
        </authorList>
    </citation>
    <scope>NUCLEOTIDE SEQUENCE</scope>
</reference>
<dbReference type="PROSITE" id="PS51002">
    <property type="entry name" value="CYTB_NTER"/>
    <property type="match status" value="1"/>
</dbReference>
<evidence type="ECO:0000256" key="10">
    <source>
        <dbReference type="ARBA" id="ARBA00022982"/>
    </source>
</evidence>
<evidence type="ECO:0000256" key="8">
    <source>
        <dbReference type="ARBA" id="ARBA00022723"/>
    </source>
</evidence>
<dbReference type="GO" id="GO:0046872">
    <property type="term" value="F:metal ion binding"/>
    <property type="evidence" value="ECO:0007669"/>
    <property type="project" value="UniProtKB-UniRule"/>
</dbReference>
<evidence type="ECO:0000256" key="11">
    <source>
        <dbReference type="ARBA" id="ARBA00022989"/>
    </source>
</evidence>
<dbReference type="CDD" id="cd00290">
    <property type="entry name" value="cytochrome_b_C"/>
    <property type="match status" value="1"/>
</dbReference>
<evidence type="ECO:0000259" key="20">
    <source>
        <dbReference type="PROSITE" id="PS51003"/>
    </source>
</evidence>
<dbReference type="PIRSF" id="PIRSF038885">
    <property type="entry name" value="COB"/>
    <property type="match status" value="1"/>
</dbReference>
<evidence type="ECO:0000256" key="12">
    <source>
        <dbReference type="ARBA" id="ARBA00023004"/>
    </source>
</evidence>
<keyword evidence="14 18" id="KW-0496">Mitochondrion</keyword>
<feature type="transmembrane region" description="Helical" evidence="18">
    <location>
        <begin position="230"/>
        <end position="252"/>
    </location>
</feature>
<dbReference type="InterPro" id="IPR027387">
    <property type="entry name" value="Cytb/b6-like_sf"/>
</dbReference>
<feature type="binding site" description="axial binding residue" evidence="17">
    <location>
        <position position="98"/>
    </location>
    <ligand>
        <name>heme b</name>
        <dbReference type="ChEBI" id="CHEBI:60344"/>
        <label>b566</label>
    </ligand>
    <ligandPart>
        <name>Fe</name>
        <dbReference type="ChEBI" id="CHEBI:18248"/>
    </ligandPart>
</feature>
<feature type="binding site" description="axial binding residue" evidence="17">
    <location>
        <position position="183"/>
    </location>
    <ligand>
        <name>heme b</name>
        <dbReference type="ChEBI" id="CHEBI:60344"/>
        <label>b562</label>
    </ligand>
    <ligandPart>
        <name>Fe</name>
        <dbReference type="ChEBI" id="CHEBI:18248"/>
    </ligandPart>
</feature>
<dbReference type="InterPro" id="IPR005798">
    <property type="entry name" value="Cyt_b/b6_C"/>
</dbReference>
<feature type="transmembrane region" description="Helical" evidence="18">
    <location>
        <begin position="352"/>
        <end position="370"/>
    </location>
</feature>
<protein>
    <recommendedName>
        <fullName evidence="3 18">Cytochrome b</fullName>
    </recommendedName>
</protein>
<organism evidence="21">
    <name type="scientific">Thyasira tokunagai</name>
    <dbReference type="NCBI Taxonomy" id="3055801"/>
    <lineage>
        <taxon>Eukaryota</taxon>
        <taxon>Metazoa</taxon>
        <taxon>Spiralia</taxon>
        <taxon>Lophotrochozoa</taxon>
        <taxon>Mollusca</taxon>
        <taxon>Bivalvia</taxon>
        <taxon>Autobranchia</taxon>
        <taxon>Heteroconchia</taxon>
        <taxon>Euheterodonta</taxon>
        <taxon>Imparidentia</taxon>
        <taxon>Lucinida</taxon>
        <taxon>Thyasiroidea</taxon>
        <taxon>Thyasiridae</taxon>
        <taxon>Thyasira</taxon>
    </lineage>
</organism>
<dbReference type="Pfam" id="PF00032">
    <property type="entry name" value="Cytochrom_B_C"/>
    <property type="match status" value="1"/>
</dbReference>
<proteinExistence type="inferred from homology"/>
<evidence type="ECO:0000256" key="2">
    <source>
        <dbReference type="ARBA" id="ARBA00004448"/>
    </source>
</evidence>
<feature type="transmembrane region" description="Helical" evidence="18">
    <location>
        <begin position="273"/>
        <end position="305"/>
    </location>
</feature>
<dbReference type="SUPFAM" id="SSF81648">
    <property type="entry name" value="a domain/subunit of cytochrome bc1 complex (Ubiquinol-cytochrome c reductase)"/>
    <property type="match status" value="1"/>
</dbReference>
<dbReference type="InterPro" id="IPR030689">
    <property type="entry name" value="Cytochrome_b"/>
</dbReference>
<dbReference type="GO" id="GO:0045275">
    <property type="term" value="C:respiratory chain complex III"/>
    <property type="evidence" value="ECO:0007669"/>
    <property type="project" value="InterPro"/>
</dbReference>
<dbReference type="Pfam" id="PF00033">
    <property type="entry name" value="Cytochrome_B"/>
    <property type="match status" value="1"/>
</dbReference>